<evidence type="ECO:0000313" key="11">
    <source>
        <dbReference type="Proteomes" id="UP000001876"/>
    </source>
</evidence>
<evidence type="ECO:0000313" key="10">
    <source>
        <dbReference type="EMBL" id="EEH55936.1"/>
    </source>
</evidence>
<reference evidence="10 11" key="1">
    <citation type="journal article" date="2009" name="Science">
        <title>Green evolution and dynamic adaptations revealed by genomes of the marine picoeukaryotes Micromonas.</title>
        <authorList>
            <person name="Worden A.Z."/>
            <person name="Lee J.H."/>
            <person name="Mock T."/>
            <person name="Rouze P."/>
            <person name="Simmons M.P."/>
            <person name="Aerts A.L."/>
            <person name="Allen A.E."/>
            <person name="Cuvelier M.L."/>
            <person name="Derelle E."/>
            <person name="Everett M.V."/>
            <person name="Foulon E."/>
            <person name="Grimwood J."/>
            <person name="Gundlach H."/>
            <person name="Henrissat B."/>
            <person name="Napoli C."/>
            <person name="McDonald S.M."/>
            <person name="Parker M.S."/>
            <person name="Rombauts S."/>
            <person name="Salamov A."/>
            <person name="Von Dassow P."/>
            <person name="Badger J.H."/>
            <person name="Coutinho P.M."/>
            <person name="Demir E."/>
            <person name="Dubchak I."/>
            <person name="Gentemann C."/>
            <person name="Eikrem W."/>
            <person name="Gready J.E."/>
            <person name="John U."/>
            <person name="Lanier W."/>
            <person name="Lindquist E.A."/>
            <person name="Lucas S."/>
            <person name="Mayer K.F."/>
            <person name="Moreau H."/>
            <person name="Not F."/>
            <person name="Otillar R."/>
            <person name="Panaud O."/>
            <person name="Pangilinan J."/>
            <person name="Paulsen I."/>
            <person name="Piegu B."/>
            <person name="Poliakov A."/>
            <person name="Robbens S."/>
            <person name="Schmutz J."/>
            <person name="Toulza E."/>
            <person name="Wyss T."/>
            <person name="Zelensky A."/>
            <person name="Zhou K."/>
            <person name="Armbrust E.V."/>
            <person name="Bhattacharya D."/>
            <person name="Goodenough U.W."/>
            <person name="Van de Peer Y."/>
            <person name="Grigoriev I.V."/>
        </authorList>
    </citation>
    <scope>NUCLEOTIDE SEQUENCE [LARGE SCALE GENOMIC DNA]</scope>
    <source>
        <strain evidence="10 11">CCMP1545</strain>
    </source>
</reference>
<dbReference type="GO" id="GO:0061630">
    <property type="term" value="F:ubiquitin protein ligase activity"/>
    <property type="evidence" value="ECO:0007669"/>
    <property type="project" value="UniProtKB-EC"/>
</dbReference>
<evidence type="ECO:0000256" key="7">
    <source>
        <dbReference type="ARBA" id="ARBA00022833"/>
    </source>
</evidence>
<dbReference type="GeneID" id="9685150"/>
<dbReference type="PANTHER" id="PTHR46463">
    <property type="entry name" value="ZINC FINGER, RING/FYVE/PHD-TYPE"/>
    <property type="match status" value="1"/>
</dbReference>
<keyword evidence="11" id="KW-1185">Reference proteome</keyword>
<sequence length="62" mass="7202">DEDSCPICFEAYDDENPKMPLRCEHHFHLGCVFEWFERSELCPVCEEKMEFAPSVGMTLSGE</sequence>
<dbReference type="EMBL" id="GG663741">
    <property type="protein sequence ID" value="EEH55936.1"/>
    <property type="molecule type" value="Genomic_DNA"/>
</dbReference>
<protein>
    <recommendedName>
        <fullName evidence="2">RING-type E3 ubiquitin transferase</fullName>
        <ecNumber evidence="2">2.3.2.27</ecNumber>
    </recommendedName>
</protein>
<gene>
    <name evidence="10" type="ORF">MICPUCDRAFT_18672</name>
</gene>
<dbReference type="RefSeq" id="XP_003059984.1">
    <property type="nucleotide sequence ID" value="XM_003059938.1"/>
</dbReference>
<dbReference type="SUPFAM" id="SSF57850">
    <property type="entry name" value="RING/U-box"/>
    <property type="match status" value="1"/>
</dbReference>
<dbReference type="PROSITE" id="PS50089">
    <property type="entry name" value="ZF_RING_2"/>
    <property type="match status" value="1"/>
</dbReference>
<accession>C1MWU6</accession>
<keyword evidence="4" id="KW-0479">Metal-binding</keyword>
<dbReference type="SMART" id="SM00184">
    <property type="entry name" value="RING"/>
    <property type="match status" value="1"/>
</dbReference>
<keyword evidence="6" id="KW-0833">Ubl conjugation pathway</keyword>
<dbReference type="InterPro" id="IPR001841">
    <property type="entry name" value="Znf_RING"/>
</dbReference>
<evidence type="ECO:0000256" key="3">
    <source>
        <dbReference type="ARBA" id="ARBA00022679"/>
    </source>
</evidence>
<dbReference type="Proteomes" id="UP000001876">
    <property type="component" value="Unassembled WGS sequence"/>
</dbReference>
<dbReference type="AlphaFoldDB" id="C1MWU6"/>
<evidence type="ECO:0000256" key="5">
    <source>
        <dbReference type="ARBA" id="ARBA00022771"/>
    </source>
</evidence>
<dbReference type="GO" id="GO:0008270">
    <property type="term" value="F:zinc ion binding"/>
    <property type="evidence" value="ECO:0007669"/>
    <property type="project" value="UniProtKB-KW"/>
</dbReference>
<evidence type="ECO:0000256" key="1">
    <source>
        <dbReference type="ARBA" id="ARBA00000900"/>
    </source>
</evidence>
<dbReference type="Pfam" id="PF13639">
    <property type="entry name" value="zf-RING_2"/>
    <property type="match status" value="1"/>
</dbReference>
<evidence type="ECO:0000256" key="4">
    <source>
        <dbReference type="ARBA" id="ARBA00022723"/>
    </source>
</evidence>
<keyword evidence="7" id="KW-0862">Zinc</keyword>
<evidence type="ECO:0000256" key="8">
    <source>
        <dbReference type="PROSITE-ProRule" id="PRU00175"/>
    </source>
</evidence>
<dbReference type="InterPro" id="IPR013083">
    <property type="entry name" value="Znf_RING/FYVE/PHD"/>
</dbReference>
<name>C1MWU6_MICPC</name>
<dbReference type="STRING" id="564608.C1MWU6"/>
<dbReference type="EC" id="2.3.2.27" evidence="2"/>
<keyword evidence="5 8" id="KW-0863">Zinc-finger</keyword>
<feature type="domain" description="RING-type" evidence="9">
    <location>
        <begin position="5"/>
        <end position="46"/>
    </location>
</feature>
<dbReference type="eggNOG" id="KOG0800">
    <property type="taxonomic scope" value="Eukaryota"/>
</dbReference>
<dbReference type="OMA" id="KINTECG"/>
<dbReference type="Gene3D" id="3.30.40.10">
    <property type="entry name" value="Zinc/RING finger domain, C3HC4 (zinc finger)"/>
    <property type="match status" value="1"/>
</dbReference>
<comment type="catalytic activity">
    <reaction evidence="1">
        <text>S-ubiquitinyl-[E2 ubiquitin-conjugating enzyme]-L-cysteine + [acceptor protein]-L-lysine = [E2 ubiquitin-conjugating enzyme]-L-cysteine + N(6)-ubiquitinyl-[acceptor protein]-L-lysine.</text>
        <dbReference type="EC" id="2.3.2.27"/>
    </reaction>
</comment>
<dbReference type="KEGG" id="mpp:MICPUCDRAFT_18672"/>
<evidence type="ECO:0000259" key="9">
    <source>
        <dbReference type="PROSITE" id="PS50089"/>
    </source>
</evidence>
<evidence type="ECO:0000256" key="6">
    <source>
        <dbReference type="ARBA" id="ARBA00022786"/>
    </source>
</evidence>
<evidence type="ECO:0000256" key="2">
    <source>
        <dbReference type="ARBA" id="ARBA00012483"/>
    </source>
</evidence>
<feature type="non-terminal residue" evidence="10">
    <location>
        <position position="1"/>
    </location>
</feature>
<proteinExistence type="predicted"/>
<dbReference type="PANTHER" id="PTHR46463:SF10">
    <property type="entry name" value="OS01G0926200 PROTEIN"/>
    <property type="match status" value="1"/>
</dbReference>
<keyword evidence="3" id="KW-0808">Transferase</keyword>
<organism evidence="11">
    <name type="scientific">Micromonas pusilla (strain CCMP1545)</name>
    <name type="common">Picoplanktonic green alga</name>
    <dbReference type="NCBI Taxonomy" id="564608"/>
    <lineage>
        <taxon>Eukaryota</taxon>
        <taxon>Viridiplantae</taxon>
        <taxon>Chlorophyta</taxon>
        <taxon>Mamiellophyceae</taxon>
        <taxon>Mamiellales</taxon>
        <taxon>Mamiellaceae</taxon>
        <taxon>Micromonas</taxon>
    </lineage>
</organism>
<dbReference type="OrthoDB" id="8062037at2759"/>